<evidence type="ECO:0000313" key="1">
    <source>
        <dbReference type="EMBL" id="MFC3677773.1"/>
    </source>
</evidence>
<gene>
    <name evidence="1" type="ORF">ACFOOQ_19630</name>
</gene>
<name>A0ABV7VNT2_9PROT</name>
<sequence length="163" mass="17947">MPLSDYTVTFSEVMKLLGGPRNVGGRVRTFLDLHRALVVGMRFDALPVFLDGLEALSPDVALTQLGIRGSDRRLRQYRHLPHKLTSYESDNLWVMAEMLALTAKALGSRVEAERWLATPVQLEKSGSRSAPDGRAPFALLTTSPGRAVAMKLLSSVLDEDGRQ</sequence>
<dbReference type="EMBL" id="JBHRYJ010000005">
    <property type="protein sequence ID" value="MFC3677773.1"/>
    <property type="molecule type" value="Genomic_DNA"/>
</dbReference>
<evidence type="ECO:0008006" key="3">
    <source>
        <dbReference type="Google" id="ProtNLM"/>
    </source>
</evidence>
<reference evidence="2" key="1">
    <citation type="journal article" date="2019" name="Int. J. Syst. Evol. Microbiol.">
        <title>The Global Catalogue of Microorganisms (GCM) 10K type strain sequencing project: providing services to taxonomists for standard genome sequencing and annotation.</title>
        <authorList>
            <consortium name="The Broad Institute Genomics Platform"/>
            <consortium name="The Broad Institute Genome Sequencing Center for Infectious Disease"/>
            <person name="Wu L."/>
            <person name="Ma J."/>
        </authorList>
    </citation>
    <scope>NUCLEOTIDE SEQUENCE [LARGE SCALE GENOMIC DNA]</scope>
    <source>
        <strain evidence="2">KCTC 42182</strain>
    </source>
</reference>
<dbReference type="Proteomes" id="UP001595711">
    <property type="component" value="Unassembled WGS sequence"/>
</dbReference>
<accession>A0ABV7VNT2</accession>
<proteinExistence type="predicted"/>
<evidence type="ECO:0000313" key="2">
    <source>
        <dbReference type="Proteomes" id="UP001595711"/>
    </source>
</evidence>
<protein>
    <recommendedName>
        <fullName evidence="3">Antitoxin Xre/MbcA/ParS-like toxin-binding domain-containing protein</fullName>
    </recommendedName>
</protein>
<keyword evidence="2" id="KW-1185">Reference proteome</keyword>
<organism evidence="1 2">
    <name type="scientific">Ferrovibrio xuzhouensis</name>
    <dbReference type="NCBI Taxonomy" id="1576914"/>
    <lineage>
        <taxon>Bacteria</taxon>
        <taxon>Pseudomonadati</taxon>
        <taxon>Pseudomonadota</taxon>
        <taxon>Alphaproteobacteria</taxon>
        <taxon>Rhodospirillales</taxon>
        <taxon>Rhodospirillaceae</taxon>
        <taxon>Ferrovibrio</taxon>
    </lineage>
</organism>
<comment type="caution">
    <text evidence="1">The sequence shown here is derived from an EMBL/GenBank/DDBJ whole genome shotgun (WGS) entry which is preliminary data.</text>
</comment>
<dbReference type="RefSeq" id="WP_379729363.1">
    <property type="nucleotide sequence ID" value="NZ_JBHRYJ010000005.1"/>
</dbReference>